<protein>
    <submittedName>
        <fullName evidence="2">Secreted protein</fullName>
    </submittedName>
</protein>
<sequence length="169" mass="19028">MTRPMIRPAVWFADYGFQDRLCLFYTILLHSSVLPTQPVSAGKIDDRHRYDVAERSTLRSVAQHVSVTAIATSRLRLQLSQNTSSDTIHPLLTAYFFKSTSIRTLAASYCQRGGATATRGGRVSRSLIDNDLSGDSDRPTDRPAQMYRWRWWLFAIVAIAACRLQSGTE</sequence>
<name>A0A0K0CZZ6_ANGCA</name>
<dbReference type="WBParaSite" id="ACAC_0000335201-mRNA-1">
    <property type="protein sequence ID" value="ACAC_0000335201-mRNA-1"/>
    <property type="gene ID" value="ACAC_0000335201"/>
</dbReference>
<reference evidence="2" key="2">
    <citation type="submission" date="2017-02" db="UniProtKB">
        <authorList>
            <consortium name="WormBaseParasite"/>
        </authorList>
    </citation>
    <scope>IDENTIFICATION</scope>
</reference>
<evidence type="ECO:0000313" key="2">
    <source>
        <dbReference type="WBParaSite" id="ACAC_0000335201-mRNA-1"/>
    </source>
</evidence>
<accession>A0A0K0CZZ6</accession>
<dbReference type="AlphaFoldDB" id="A0A0K0CZZ6"/>
<dbReference type="Proteomes" id="UP000035642">
    <property type="component" value="Unassembled WGS sequence"/>
</dbReference>
<proteinExistence type="predicted"/>
<evidence type="ECO:0000313" key="1">
    <source>
        <dbReference type="Proteomes" id="UP000035642"/>
    </source>
</evidence>
<organism evidence="1 2">
    <name type="scientific">Angiostrongylus cantonensis</name>
    <name type="common">Rat lungworm</name>
    <dbReference type="NCBI Taxonomy" id="6313"/>
    <lineage>
        <taxon>Eukaryota</taxon>
        <taxon>Metazoa</taxon>
        <taxon>Ecdysozoa</taxon>
        <taxon>Nematoda</taxon>
        <taxon>Chromadorea</taxon>
        <taxon>Rhabditida</taxon>
        <taxon>Rhabditina</taxon>
        <taxon>Rhabditomorpha</taxon>
        <taxon>Strongyloidea</taxon>
        <taxon>Metastrongylidae</taxon>
        <taxon>Angiostrongylus</taxon>
    </lineage>
</organism>
<keyword evidence="1" id="KW-1185">Reference proteome</keyword>
<reference evidence="1" key="1">
    <citation type="submission" date="2012-09" db="EMBL/GenBank/DDBJ databases">
        <authorList>
            <person name="Martin A.A."/>
        </authorList>
    </citation>
    <scope>NUCLEOTIDE SEQUENCE</scope>
</reference>